<dbReference type="GO" id="GO:0016787">
    <property type="term" value="F:hydrolase activity"/>
    <property type="evidence" value="ECO:0007669"/>
    <property type="project" value="UniProtKB-KW"/>
</dbReference>
<name>B0T348_CAUSK</name>
<dbReference type="InterPro" id="IPR006311">
    <property type="entry name" value="TAT_signal"/>
</dbReference>
<dbReference type="InterPro" id="IPR002925">
    <property type="entry name" value="Dienelactn_hydro"/>
</dbReference>
<dbReference type="OrthoDB" id="9787933at2"/>
<dbReference type="PROSITE" id="PS51318">
    <property type="entry name" value="TAT"/>
    <property type="match status" value="1"/>
</dbReference>
<dbReference type="PANTHER" id="PTHR46623">
    <property type="entry name" value="CARBOXYMETHYLENEBUTENOLIDASE-RELATED"/>
    <property type="match status" value="1"/>
</dbReference>
<sequence length="288" mass="30764">MCDDDIHPGLVHDPRLSRRTFGLAAAALGGLAATNAGAQASVIEKDVEIKTPDGVADAALFYPEGKGSWPAVLVWPDVMSLRPVFRDMGRRLAAAGYVVLVPNLYYRARKAPVIDGPFDFSKPDDRAKLTPLRATVTPEGTDRDAVAYVAFLDAQKQTNKAKTVGVQGYCMGGPLSFRTAAAAPGRIAAVATFHGGGLVTDQPTSPHLLIPKTHAEYLICVADNDDKQDPAVKDKLKAAFADAKRPAKVEVYEGAAHGWTVKGGQVYNEPAAEKAWAELLALYKRVLS</sequence>
<accession>B0T348</accession>
<dbReference type="InterPro" id="IPR029058">
    <property type="entry name" value="AB_hydrolase_fold"/>
</dbReference>
<dbReference type="InterPro" id="IPR051049">
    <property type="entry name" value="Dienelactone_hydrolase-like"/>
</dbReference>
<dbReference type="Gene3D" id="3.40.50.1820">
    <property type="entry name" value="alpha/beta hydrolase"/>
    <property type="match status" value="1"/>
</dbReference>
<reference evidence="2" key="1">
    <citation type="submission" date="2008-01" db="EMBL/GenBank/DDBJ databases">
        <title>Complete sequence of chromosome of Caulobacter sp. K31.</title>
        <authorList>
            <consortium name="US DOE Joint Genome Institute"/>
            <person name="Copeland A."/>
            <person name="Lucas S."/>
            <person name="Lapidus A."/>
            <person name="Barry K."/>
            <person name="Glavina del Rio T."/>
            <person name="Dalin E."/>
            <person name="Tice H."/>
            <person name="Pitluck S."/>
            <person name="Bruce D."/>
            <person name="Goodwin L."/>
            <person name="Thompson L.S."/>
            <person name="Brettin T."/>
            <person name="Detter J.C."/>
            <person name="Han C."/>
            <person name="Schmutz J."/>
            <person name="Larimer F."/>
            <person name="Land M."/>
            <person name="Hauser L."/>
            <person name="Kyrpides N."/>
            <person name="Kim E."/>
            <person name="Stephens C."/>
            <person name="Richardson P."/>
        </authorList>
    </citation>
    <scope>NUCLEOTIDE SEQUENCE [LARGE SCALE GENOMIC DNA]</scope>
    <source>
        <strain evidence="2">K31</strain>
    </source>
</reference>
<gene>
    <name evidence="2" type="ordered locus">Caul_0145</name>
</gene>
<dbReference type="STRING" id="366602.Caul_0145"/>
<evidence type="ECO:0000313" key="2">
    <source>
        <dbReference type="EMBL" id="ABZ69283.1"/>
    </source>
</evidence>
<dbReference type="HOGENOM" id="CLU_054590_7_3_5"/>
<dbReference type="AlphaFoldDB" id="B0T348"/>
<dbReference type="PANTHER" id="PTHR46623:SF10">
    <property type="entry name" value="CARBOXYMETHYLENEBUTENOLIDASE HOMOLOG"/>
    <property type="match status" value="1"/>
</dbReference>
<dbReference type="KEGG" id="cak:Caul_0145"/>
<dbReference type="EMBL" id="CP000927">
    <property type="protein sequence ID" value="ABZ69283.1"/>
    <property type="molecule type" value="Genomic_DNA"/>
</dbReference>
<dbReference type="Pfam" id="PF01738">
    <property type="entry name" value="DLH"/>
    <property type="match status" value="1"/>
</dbReference>
<protein>
    <submittedName>
        <fullName evidence="2">Dienelactone hydrolase</fullName>
    </submittedName>
</protein>
<dbReference type="SUPFAM" id="SSF53474">
    <property type="entry name" value="alpha/beta-Hydrolases"/>
    <property type="match status" value="1"/>
</dbReference>
<evidence type="ECO:0000259" key="1">
    <source>
        <dbReference type="Pfam" id="PF01738"/>
    </source>
</evidence>
<feature type="domain" description="Dienelactone hydrolase" evidence="1">
    <location>
        <begin position="57"/>
        <end position="286"/>
    </location>
</feature>
<organism evidence="2">
    <name type="scientific">Caulobacter sp. (strain K31)</name>
    <dbReference type="NCBI Taxonomy" id="366602"/>
    <lineage>
        <taxon>Bacteria</taxon>
        <taxon>Pseudomonadati</taxon>
        <taxon>Pseudomonadota</taxon>
        <taxon>Alphaproteobacteria</taxon>
        <taxon>Caulobacterales</taxon>
        <taxon>Caulobacteraceae</taxon>
        <taxon>Caulobacter</taxon>
    </lineage>
</organism>
<keyword evidence="2" id="KW-0378">Hydrolase</keyword>
<proteinExistence type="predicted"/>
<dbReference type="eggNOG" id="COG0412">
    <property type="taxonomic scope" value="Bacteria"/>
</dbReference>